<evidence type="ECO:0000256" key="1">
    <source>
        <dbReference type="ARBA" id="ARBA00004202"/>
    </source>
</evidence>
<organism evidence="10 11">
    <name type="scientific">Lentibacillus salicampi</name>
    <dbReference type="NCBI Taxonomy" id="175306"/>
    <lineage>
        <taxon>Bacteria</taxon>
        <taxon>Bacillati</taxon>
        <taxon>Bacillota</taxon>
        <taxon>Bacilli</taxon>
        <taxon>Bacillales</taxon>
        <taxon>Bacillaceae</taxon>
        <taxon>Lentibacillus</taxon>
    </lineage>
</organism>
<dbReference type="Gene3D" id="3.40.50.300">
    <property type="entry name" value="P-loop containing nucleotide triphosphate hydrolases"/>
    <property type="match status" value="1"/>
</dbReference>
<comment type="caution">
    <text evidence="10">The sequence shown here is derived from an EMBL/GenBank/DDBJ whole genome shotgun (WGS) entry which is preliminary data.</text>
</comment>
<proteinExistence type="inferred from homology"/>
<dbReference type="InterPro" id="IPR050086">
    <property type="entry name" value="MetN_ABC_transporter-like"/>
</dbReference>
<evidence type="ECO:0000256" key="4">
    <source>
        <dbReference type="ARBA" id="ARBA00022475"/>
    </source>
</evidence>
<dbReference type="GO" id="GO:0015424">
    <property type="term" value="F:ABC-type amino acid transporter activity"/>
    <property type="evidence" value="ECO:0007669"/>
    <property type="project" value="InterPro"/>
</dbReference>
<keyword evidence="4" id="KW-1003">Cell membrane</keyword>
<dbReference type="InterPro" id="IPR017871">
    <property type="entry name" value="ABC_transporter-like_CS"/>
</dbReference>
<accession>A0A4Y9AB13</accession>
<keyword evidence="11" id="KW-1185">Reference proteome</keyword>
<dbReference type="FunFam" id="3.40.50.300:FF:000020">
    <property type="entry name" value="Amino acid ABC transporter ATP-binding component"/>
    <property type="match status" value="1"/>
</dbReference>
<keyword evidence="3" id="KW-0813">Transport</keyword>
<dbReference type="AlphaFoldDB" id="A0A4Y9AB13"/>
<dbReference type="SUPFAM" id="SSF52540">
    <property type="entry name" value="P-loop containing nucleoside triphosphate hydrolases"/>
    <property type="match status" value="1"/>
</dbReference>
<dbReference type="PROSITE" id="PS50893">
    <property type="entry name" value="ABC_TRANSPORTER_2"/>
    <property type="match status" value="1"/>
</dbReference>
<dbReference type="PIRSF" id="PIRSF039085">
    <property type="entry name" value="ABC_ATPase_HisP"/>
    <property type="match status" value="1"/>
</dbReference>
<dbReference type="PROSITE" id="PS00211">
    <property type="entry name" value="ABC_TRANSPORTER_1"/>
    <property type="match status" value="1"/>
</dbReference>
<dbReference type="GO" id="GO:0016887">
    <property type="term" value="F:ATP hydrolysis activity"/>
    <property type="evidence" value="ECO:0007669"/>
    <property type="project" value="InterPro"/>
</dbReference>
<sequence length="252" mass="28542">MLKTLHINKYFGEDHVLKDINFEMDAGEIVVIVGPSGSGKSTFLRTMNVLERPTSGDILFMDESILYKKINEKKVHKKGKELTPTRTEIGMVFQSFNLFPHKTVLQNVVEGPLFVRKYEKEQATKEGESLLEKVGLLEKKNQYPDALSGGQQQRVAIARALAMNPKLMLFDEPTSALDPELIGEVLNVIKKLAKEGMTMVIVTHEMNFARNLADRIIFMDQGKIVRNASPKEFFNSTENKRINQFLANIDRG</sequence>
<evidence type="ECO:0000256" key="8">
    <source>
        <dbReference type="ARBA" id="ARBA00023136"/>
    </source>
</evidence>
<dbReference type="InterPro" id="IPR003439">
    <property type="entry name" value="ABC_transporter-like_ATP-bd"/>
</dbReference>
<dbReference type="GO" id="GO:0005886">
    <property type="term" value="C:plasma membrane"/>
    <property type="evidence" value="ECO:0007669"/>
    <property type="project" value="UniProtKB-SubCell"/>
</dbReference>
<keyword evidence="5" id="KW-0547">Nucleotide-binding</keyword>
<dbReference type="PANTHER" id="PTHR43166:SF9">
    <property type="entry name" value="GLUTAMATE_ASPARTATE IMPORT ATP-BINDING PROTEIN GLTL"/>
    <property type="match status" value="1"/>
</dbReference>
<dbReference type="CDD" id="cd03262">
    <property type="entry name" value="ABC_HisP_GlnQ"/>
    <property type="match status" value="1"/>
</dbReference>
<evidence type="ECO:0000259" key="9">
    <source>
        <dbReference type="PROSITE" id="PS50893"/>
    </source>
</evidence>
<evidence type="ECO:0000256" key="2">
    <source>
        <dbReference type="ARBA" id="ARBA00005417"/>
    </source>
</evidence>
<dbReference type="RefSeq" id="WP_135110812.1">
    <property type="nucleotide sequence ID" value="NZ_SRHY01000029.1"/>
</dbReference>
<keyword evidence="7" id="KW-0029">Amino-acid transport</keyword>
<evidence type="ECO:0000256" key="3">
    <source>
        <dbReference type="ARBA" id="ARBA00022448"/>
    </source>
</evidence>
<keyword evidence="8" id="KW-0472">Membrane</keyword>
<dbReference type="InterPro" id="IPR030679">
    <property type="entry name" value="ABC_ATPase_HisP-typ"/>
</dbReference>
<protein>
    <submittedName>
        <fullName evidence="10">Amino acid ABC transporter ATP-binding protein</fullName>
    </submittedName>
</protein>
<dbReference type="InterPro" id="IPR003593">
    <property type="entry name" value="AAA+_ATPase"/>
</dbReference>
<evidence type="ECO:0000256" key="5">
    <source>
        <dbReference type="ARBA" id="ARBA00022741"/>
    </source>
</evidence>
<evidence type="ECO:0000313" key="11">
    <source>
        <dbReference type="Proteomes" id="UP000298484"/>
    </source>
</evidence>
<reference evidence="10 11" key="1">
    <citation type="submission" date="2019-03" db="EMBL/GenBank/DDBJ databases">
        <title>Genome sequence of Lentibacillus salicampi ATCC BAA-719.</title>
        <authorList>
            <person name="Maclea K.S."/>
            <person name="Simoes Junior M."/>
        </authorList>
    </citation>
    <scope>NUCLEOTIDE SEQUENCE [LARGE SCALE GENOMIC DNA]</scope>
    <source>
        <strain evidence="10 11">ATCC BAA-719</strain>
    </source>
</reference>
<dbReference type="SMART" id="SM00382">
    <property type="entry name" value="AAA"/>
    <property type="match status" value="1"/>
</dbReference>
<comment type="similarity">
    <text evidence="2">Belongs to the ABC transporter superfamily.</text>
</comment>
<keyword evidence="6 10" id="KW-0067">ATP-binding</keyword>
<evidence type="ECO:0000256" key="7">
    <source>
        <dbReference type="ARBA" id="ARBA00022970"/>
    </source>
</evidence>
<evidence type="ECO:0000256" key="6">
    <source>
        <dbReference type="ARBA" id="ARBA00022840"/>
    </source>
</evidence>
<feature type="domain" description="ABC transporter" evidence="9">
    <location>
        <begin position="2"/>
        <end position="246"/>
    </location>
</feature>
<dbReference type="PANTHER" id="PTHR43166">
    <property type="entry name" value="AMINO ACID IMPORT ATP-BINDING PROTEIN"/>
    <property type="match status" value="1"/>
</dbReference>
<comment type="subcellular location">
    <subcellularLocation>
        <location evidence="1">Cell membrane</location>
        <topology evidence="1">Peripheral membrane protein</topology>
    </subcellularLocation>
</comment>
<dbReference type="InterPro" id="IPR027417">
    <property type="entry name" value="P-loop_NTPase"/>
</dbReference>
<name>A0A4Y9AB13_9BACI</name>
<gene>
    <name evidence="10" type="ORF">E4U82_14095</name>
</gene>
<dbReference type="EMBL" id="SRHY01000029">
    <property type="protein sequence ID" value="TFJ92110.1"/>
    <property type="molecule type" value="Genomic_DNA"/>
</dbReference>
<dbReference type="Pfam" id="PF00005">
    <property type="entry name" value="ABC_tran"/>
    <property type="match status" value="1"/>
</dbReference>
<dbReference type="GO" id="GO:0005524">
    <property type="term" value="F:ATP binding"/>
    <property type="evidence" value="ECO:0007669"/>
    <property type="project" value="UniProtKB-KW"/>
</dbReference>
<dbReference type="OrthoDB" id="9802185at2"/>
<dbReference type="Proteomes" id="UP000298484">
    <property type="component" value="Unassembled WGS sequence"/>
</dbReference>
<evidence type="ECO:0000313" key="10">
    <source>
        <dbReference type="EMBL" id="TFJ92110.1"/>
    </source>
</evidence>